<dbReference type="PANTHER" id="PTHR42188">
    <property type="entry name" value="23S RRNA-SPECIFIC ENDONUCLEASE VAPC20"/>
    <property type="match status" value="1"/>
</dbReference>
<dbReference type="PANTHER" id="PTHR42188:SF1">
    <property type="entry name" value="23S RRNA-SPECIFIC ENDONUCLEASE VAPC20"/>
    <property type="match status" value="1"/>
</dbReference>
<dbReference type="InterPro" id="IPR029060">
    <property type="entry name" value="PIN-like_dom_sf"/>
</dbReference>
<evidence type="ECO:0000313" key="2">
    <source>
        <dbReference type="EMBL" id="OGK31719.1"/>
    </source>
</evidence>
<reference evidence="2 3" key="1">
    <citation type="journal article" date="2016" name="Nat. Commun.">
        <title>Thousands of microbial genomes shed light on interconnected biogeochemical processes in an aquifer system.</title>
        <authorList>
            <person name="Anantharaman K."/>
            <person name="Brown C.T."/>
            <person name="Hug L.A."/>
            <person name="Sharon I."/>
            <person name="Castelle C.J."/>
            <person name="Probst A.J."/>
            <person name="Thomas B.C."/>
            <person name="Singh A."/>
            <person name="Wilkins M.J."/>
            <person name="Karaoz U."/>
            <person name="Brodie E.L."/>
            <person name="Williams K.H."/>
            <person name="Hubbard S.S."/>
            <person name="Banfield J.F."/>
        </authorList>
    </citation>
    <scope>NUCLEOTIDE SEQUENCE [LARGE SCALE GENOMIC DNA]</scope>
</reference>
<dbReference type="InterPro" id="IPR039018">
    <property type="entry name" value="VapC20-like"/>
</dbReference>
<comment type="caution">
    <text evidence="2">The sequence shown here is derived from an EMBL/GenBank/DDBJ whole genome shotgun (WGS) entry which is preliminary data.</text>
</comment>
<dbReference type="Gene3D" id="3.40.50.1010">
    <property type="entry name" value="5'-nuclease"/>
    <property type="match status" value="1"/>
</dbReference>
<name>A0A1F7HKI2_9BACT</name>
<dbReference type="AlphaFoldDB" id="A0A1F7HKI2"/>
<organism evidence="2 3">
    <name type="scientific">Candidatus Roizmanbacteria bacterium RIFCSPHIGHO2_02_FULL_43_11</name>
    <dbReference type="NCBI Taxonomy" id="1802043"/>
    <lineage>
        <taxon>Bacteria</taxon>
        <taxon>Candidatus Roizmaniibacteriota</taxon>
    </lineage>
</organism>
<dbReference type="Proteomes" id="UP000178098">
    <property type="component" value="Unassembled WGS sequence"/>
</dbReference>
<dbReference type="GO" id="GO:0004521">
    <property type="term" value="F:RNA endonuclease activity"/>
    <property type="evidence" value="ECO:0007669"/>
    <property type="project" value="InterPro"/>
</dbReference>
<feature type="domain" description="PIN" evidence="1">
    <location>
        <begin position="10"/>
        <end position="132"/>
    </location>
</feature>
<accession>A0A1F7HKI2</accession>
<evidence type="ECO:0000259" key="1">
    <source>
        <dbReference type="Pfam" id="PF01850"/>
    </source>
</evidence>
<dbReference type="SUPFAM" id="SSF88723">
    <property type="entry name" value="PIN domain-like"/>
    <property type="match status" value="1"/>
</dbReference>
<dbReference type="GO" id="GO:0016075">
    <property type="term" value="P:rRNA catabolic process"/>
    <property type="evidence" value="ECO:0007669"/>
    <property type="project" value="TreeGrafter"/>
</dbReference>
<dbReference type="Pfam" id="PF01850">
    <property type="entry name" value="PIN"/>
    <property type="match status" value="1"/>
</dbReference>
<proteinExistence type="predicted"/>
<dbReference type="EMBL" id="MFZT01000009">
    <property type="protein sequence ID" value="OGK31719.1"/>
    <property type="molecule type" value="Genomic_DNA"/>
</dbReference>
<sequence length="144" mass="16625">MVSLKRNNLFVDTNYFVSLVNEHDTNNTKACAYAEEFVQYSPQFIISNYIFSEVVTVTSQRLGKDESIRVGTMLLSNPHIEILPLNTLLEREAWKIFSKIAKKNMSYVDCTTLALIKAYKIERLLTFDRKDFQPIGKDFGFVLV</sequence>
<evidence type="ECO:0000313" key="3">
    <source>
        <dbReference type="Proteomes" id="UP000178098"/>
    </source>
</evidence>
<gene>
    <name evidence="2" type="ORF">A3D08_02995</name>
</gene>
<dbReference type="InterPro" id="IPR002716">
    <property type="entry name" value="PIN_dom"/>
</dbReference>
<protein>
    <recommendedName>
        <fullName evidence="1">PIN domain-containing protein</fullName>
    </recommendedName>
</protein>